<sequence length="377" mass="42530">MKYSTLFLSLLTILLFSCKEKPSEKIALQTLNSNQFNFKIDTIVSGMEIPWSMAFLPDNSILITELKGDLIHFQNGVKTSIKNVPKVYFRGQGGLLDIELDPNYSENGWLYLSYSSNIENDNNGGNTTIMRAKLKDFTLVETKILYKATPNTKRGVHFGSRIEFDRDGYLYFSIGDRSNRDALPQDITKDAGKIYRINSDGSIPTDNPFYNTKNAKKAIYSYGHRNPQGMAIHPETGEIWTHEHGPQGGDEINIVKAGKNYGWPKASFGINYNNTTFTDKTSIEGMEDPIHYWTPSIAPSGMTFITSDNYPNWKGNVLVGSLKFQYVTRCVIENNSVIKEEKLLKNIGRVRCVRQAPDGFIYVTVQNLGIVRLTPSN</sequence>
<reference evidence="2 3" key="1">
    <citation type="journal article" date="2011" name="J. Microbiol.">
        <title>Gramella jeungdoensis sp. nov., isolated from a solar saltern in Korea.</title>
        <authorList>
            <person name="Joung Y."/>
            <person name="Kim H."/>
            <person name="Jang T."/>
            <person name="Ahn T.S."/>
            <person name="Joh K."/>
        </authorList>
    </citation>
    <scope>NUCLEOTIDE SEQUENCE [LARGE SCALE GENOMIC DNA]</scope>
    <source>
        <strain evidence="2 3">KCTC 23123</strain>
    </source>
</reference>
<dbReference type="SUPFAM" id="SSF50952">
    <property type="entry name" value="Soluble quinoprotein glucose dehydrogenase"/>
    <property type="match status" value="1"/>
</dbReference>
<name>A0A4Y8AUY9_9FLAO</name>
<dbReference type="Pfam" id="PF07995">
    <property type="entry name" value="GSDH"/>
    <property type="match status" value="1"/>
</dbReference>
<comment type="caution">
    <text evidence="2">The sequence shown here is derived from an EMBL/GenBank/DDBJ whole genome shotgun (WGS) entry which is preliminary data.</text>
</comment>
<protein>
    <submittedName>
        <fullName evidence="2">PQQ-dependent sugar dehydrogenase</fullName>
    </submittedName>
</protein>
<gene>
    <name evidence="2" type="ORF">E2488_07190</name>
</gene>
<evidence type="ECO:0000259" key="1">
    <source>
        <dbReference type="Pfam" id="PF07995"/>
    </source>
</evidence>
<organism evidence="2 3">
    <name type="scientific">Gramella jeungdoensis</name>
    <dbReference type="NCBI Taxonomy" id="708091"/>
    <lineage>
        <taxon>Bacteria</taxon>
        <taxon>Pseudomonadati</taxon>
        <taxon>Bacteroidota</taxon>
        <taxon>Flavobacteriia</taxon>
        <taxon>Flavobacteriales</taxon>
        <taxon>Flavobacteriaceae</taxon>
        <taxon>Christiangramia</taxon>
    </lineage>
</organism>
<dbReference type="RefSeq" id="WP_134247663.1">
    <property type="nucleotide sequence ID" value="NZ_SNQI01000002.1"/>
</dbReference>
<dbReference type="Proteomes" id="UP000298517">
    <property type="component" value="Unassembled WGS sequence"/>
</dbReference>
<dbReference type="InterPro" id="IPR011042">
    <property type="entry name" value="6-blade_b-propeller_TolB-like"/>
</dbReference>
<evidence type="ECO:0000313" key="3">
    <source>
        <dbReference type="Proteomes" id="UP000298517"/>
    </source>
</evidence>
<proteinExistence type="predicted"/>
<dbReference type="InterPro" id="IPR011041">
    <property type="entry name" value="Quinoprot_gluc/sorb_DH_b-prop"/>
</dbReference>
<dbReference type="AlphaFoldDB" id="A0A4Y8AUY9"/>
<dbReference type="PANTHER" id="PTHR19328:SF75">
    <property type="entry name" value="ALDOSE SUGAR DEHYDROGENASE YLII"/>
    <property type="match status" value="1"/>
</dbReference>
<evidence type="ECO:0000313" key="2">
    <source>
        <dbReference type="EMBL" id="TEW75293.1"/>
    </source>
</evidence>
<dbReference type="Gene3D" id="2.120.10.30">
    <property type="entry name" value="TolB, C-terminal domain"/>
    <property type="match status" value="1"/>
</dbReference>
<dbReference type="OrthoDB" id="9770043at2"/>
<dbReference type="InterPro" id="IPR012938">
    <property type="entry name" value="Glc/Sorbosone_DH"/>
</dbReference>
<keyword evidence="3" id="KW-1185">Reference proteome</keyword>
<dbReference type="PANTHER" id="PTHR19328">
    <property type="entry name" value="HEDGEHOG-INTERACTING PROTEIN"/>
    <property type="match status" value="1"/>
</dbReference>
<dbReference type="EMBL" id="SNQI01000002">
    <property type="protein sequence ID" value="TEW75293.1"/>
    <property type="molecule type" value="Genomic_DNA"/>
</dbReference>
<accession>A0A4Y8AUY9</accession>
<dbReference type="PROSITE" id="PS51257">
    <property type="entry name" value="PROKAR_LIPOPROTEIN"/>
    <property type="match status" value="1"/>
</dbReference>
<feature type="domain" description="Glucose/Sorbosone dehydrogenase" evidence="1">
    <location>
        <begin position="48"/>
        <end position="367"/>
    </location>
</feature>